<dbReference type="Gene3D" id="3.30.310.190">
    <property type="match status" value="1"/>
</dbReference>
<evidence type="ECO:0000313" key="2">
    <source>
        <dbReference type="EMBL" id="MDF0593740.1"/>
    </source>
</evidence>
<evidence type="ECO:0000259" key="1">
    <source>
        <dbReference type="Pfam" id="PF18446"/>
    </source>
</evidence>
<organism evidence="2 3">
    <name type="scientific">Candidatus Methanocrinis alkalitolerans</name>
    <dbReference type="NCBI Taxonomy" id="3033395"/>
    <lineage>
        <taxon>Archaea</taxon>
        <taxon>Methanobacteriati</taxon>
        <taxon>Methanobacteriota</taxon>
        <taxon>Stenosarchaea group</taxon>
        <taxon>Methanomicrobia</taxon>
        <taxon>Methanotrichales</taxon>
        <taxon>Methanotrichaceae</taxon>
        <taxon>Methanocrinis</taxon>
    </lineage>
</organism>
<dbReference type="Pfam" id="PF18446">
    <property type="entry name" value="DUF5611"/>
    <property type="match status" value="1"/>
</dbReference>
<feature type="domain" description="DUF5611" evidence="1">
    <location>
        <begin position="2"/>
        <end position="97"/>
    </location>
</feature>
<dbReference type="InterPro" id="IPR040713">
    <property type="entry name" value="DUF5611"/>
</dbReference>
<dbReference type="InterPro" id="IPR016800">
    <property type="entry name" value="UCP022080"/>
</dbReference>
<keyword evidence="3" id="KW-1185">Reference proteome</keyword>
<dbReference type="PIRSF" id="PIRSF022080">
    <property type="entry name" value="UCP022080"/>
    <property type="match status" value="1"/>
</dbReference>
<dbReference type="Proteomes" id="UP001215956">
    <property type="component" value="Unassembled WGS sequence"/>
</dbReference>
<evidence type="ECO:0000313" key="3">
    <source>
        <dbReference type="Proteomes" id="UP001215956"/>
    </source>
</evidence>
<sequence length="102" mass="11602">MEYSFKRGYRPELDRIKAALEEEFPAEVKEEGGMLLLSYGALKSIEVSIEGKKMVVITEPSEDVGDEAILDTNKRFRNFLERSTGYTAKQRLQQAKKEVRGG</sequence>
<name>A0ABT5XGF1_9EURY</name>
<proteinExistence type="predicted"/>
<gene>
    <name evidence="2" type="ORF">P0O24_09100</name>
</gene>
<protein>
    <submittedName>
        <fullName evidence="2">DUF5611 family protein</fullName>
    </submittedName>
</protein>
<comment type="caution">
    <text evidence="2">The sequence shown here is derived from an EMBL/GenBank/DDBJ whole genome shotgun (WGS) entry which is preliminary data.</text>
</comment>
<reference evidence="2 3" key="1">
    <citation type="submission" date="2023-03" db="EMBL/GenBank/DDBJ databases">
        <title>Whole genome sequencing of Methanotrichaceae archaeon M04Ac.</title>
        <authorList>
            <person name="Khomyakova M.A."/>
            <person name="Merkel A.Y."/>
            <person name="Slobodkin A.I."/>
        </authorList>
    </citation>
    <scope>NUCLEOTIDE SEQUENCE [LARGE SCALE GENOMIC DNA]</scope>
    <source>
        <strain evidence="2 3">M04Ac</strain>
    </source>
</reference>
<accession>A0ABT5XGF1</accession>
<dbReference type="RefSeq" id="WP_316969441.1">
    <property type="nucleotide sequence ID" value="NZ_JARFPL010000028.1"/>
</dbReference>
<dbReference type="EMBL" id="JARFPL010000028">
    <property type="protein sequence ID" value="MDF0593740.1"/>
    <property type="molecule type" value="Genomic_DNA"/>
</dbReference>